<comment type="catalytic activity">
    <reaction evidence="1">
        <text>ATP + protein L-histidine = ADP + protein N-phospho-L-histidine.</text>
        <dbReference type="EC" id="2.7.13.3"/>
    </reaction>
</comment>
<dbReference type="KEGG" id="ter:Tery_2216"/>
<dbReference type="PANTHER" id="PTHR43711:SF26">
    <property type="entry name" value="SENSOR HISTIDINE KINASE RCSC"/>
    <property type="match status" value="1"/>
</dbReference>
<accession>Q112X9</accession>
<sequence>MIKKFQSSFNRILLSRILLLTISGLVLGQYIIYRQARSTFLNTARQNLKESADRKAEYLQQWATSLKSSLVSASESYVLESGTVEEHQSYIKRLDEMLSTQISCVQLSNLRTEEIVANTCGTERIDSLPENIWPQQQKQLFRDKYNIYVSYSILELLSADSESNGQKVNQKTQVSLVWSVPVYVSEAGERKLRYALSIKSALPMPTNRERGSFTGSTVVINVPEYRILASLDSRKLGRRISELSDTQTAKKLESIMKKAEEGQKHFAHIFSIEETDILSKNQGSDRSKNTFREIIDKLKEILPKLLRLKLSEDNEFLAGYVAIPSPIDRDNDKVWVVLAITPIDFALSGLREVQKVLIILILFLLGASIIASIFLARDLAIPLKKLRDYAITLNDLNAPSKVPQDLKIPEFNQLAVSLQKMVERLNRWADKIEVASKEAQVANQLKSEFLANISHELRTPLNGIIGSLQIIYDGFCDTREEEIQFLKQANDSAIHLLRIIDDILDIRKIDARNLYMTFENINIIKLLEETVDIFRYDLEQKSLVLKLNASEEKILVYVDKKELQKVFENVISNAIKFTEKGNIDISICRKYNQCIFSENQNNLVNAHTHKVNQVLVTIQDTGIGIDPEEQDKLFQPFVMVDGTKTRKFGGNGLGLAMARGLVEMMNGNIHLYSEGIGRGTTVYITIPIQERLSLEKKQDISTEIKLN</sequence>
<dbReference type="EMBL" id="CP000393">
    <property type="protein sequence ID" value="ABG51445.1"/>
    <property type="molecule type" value="Genomic_DNA"/>
</dbReference>
<dbReference type="EC" id="2.7.13.3" evidence="2"/>
<evidence type="ECO:0000256" key="7">
    <source>
        <dbReference type="SAM" id="Phobius"/>
    </source>
</evidence>
<keyword evidence="5 9" id="KW-0418">Kinase</keyword>
<dbReference type="CDD" id="cd00082">
    <property type="entry name" value="HisKA"/>
    <property type="match status" value="1"/>
</dbReference>
<dbReference type="SMART" id="SM00388">
    <property type="entry name" value="HisKA"/>
    <property type="match status" value="1"/>
</dbReference>
<dbReference type="InterPro" id="IPR003661">
    <property type="entry name" value="HisK_dim/P_dom"/>
</dbReference>
<evidence type="ECO:0000256" key="6">
    <source>
        <dbReference type="ARBA" id="ARBA00023012"/>
    </source>
</evidence>
<keyword evidence="7" id="KW-0812">Transmembrane</keyword>
<dbReference type="Gene3D" id="3.30.565.10">
    <property type="entry name" value="Histidine kinase-like ATPase, C-terminal domain"/>
    <property type="match status" value="1"/>
</dbReference>
<dbReference type="Pfam" id="PF00512">
    <property type="entry name" value="HisKA"/>
    <property type="match status" value="1"/>
</dbReference>
<dbReference type="InterPro" id="IPR004358">
    <property type="entry name" value="Sig_transdc_His_kin-like_C"/>
</dbReference>
<evidence type="ECO:0000259" key="8">
    <source>
        <dbReference type="PROSITE" id="PS50109"/>
    </source>
</evidence>
<dbReference type="InterPro" id="IPR050736">
    <property type="entry name" value="Sensor_HK_Regulatory"/>
</dbReference>
<protein>
    <recommendedName>
        <fullName evidence="2">histidine kinase</fullName>
        <ecNumber evidence="2">2.7.13.3</ecNumber>
    </recommendedName>
</protein>
<proteinExistence type="predicted"/>
<organism evidence="9">
    <name type="scientific">Trichodesmium erythraeum (strain IMS101)</name>
    <dbReference type="NCBI Taxonomy" id="203124"/>
    <lineage>
        <taxon>Bacteria</taxon>
        <taxon>Bacillati</taxon>
        <taxon>Cyanobacteriota</taxon>
        <taxon>Cyanophyceae</taxon>
        <taxon>Oscillatoriophycideae</taxon>
        <taxon>Oscillatoriales</taxon>
        <taxon>Microcoleaceae</taxon>
        <taxon>Trichodesmium</taxon>
    </lineage>
</organism>
<reference evidence="9" key="1">
    <citation type="submission" date="2006-06" db="EMBL/GenBank/DDBJ databases">
        <title>Complete sequence of Trichodesmium erythraeum IMS101.</title>
        <authorList>
            <consortium name="US DOE Joint Genome Institute"/>
            <person name="Copeland A."/>
            <person name="Lucas S."/>
            <person name="Lapidus A."/>
            <person name="Barry K."/>
            <person name="Detter J.C."/>
            <person name="Glavina del Rio T."/>
            <person name="Hammon N."/>
            <person name="Israni S."/>
            <person name="Dalin E."/>
            <person name="Tice H."/>
            <person name="Pitluck S."/>
            <person name="Kiss H."/>
            <person name="Munk A.C."/>
            <person name="Brettin T."/>
            <person name="Bruce D."/>
            <person name="Han C."/>
            <person name="Tapia R."/>
            <person name="Gilna P."/>
            <person name="Schmutz J."/>
            <person name="Larimer F."/>
            <person name="Land M."/>
            <person name="Hauser L."/>
            <person name="Kyrpides N."/>
            <person name="Kim E."/>
            <person name="Richardson P."/>
        </authorList>
    </citation>
    <scope>NUCLEOTIDE SEQUENCE [LARGE SCALE GENOMIC DNA]</scope>
    <source>
        <strain evidence="9">IMS101</strain>
    </source>
</reference>
<feature type="domain" description="Histidine kinase" evidence="8">
    <location>
        <begin position="452"/>
        <end position="690"/>
    </location>
</feature>
<keyword evidence="7" id="KW-0472">Membrane</keyword>
<dbReference type="Gene3D" id="1.10.287.130">
    <property type="match status" value="1"/>
</dbReference>
<dbReference type="InterPro" id="IPR036890">
    <property type="entry name" value="HATPase_C_sf"/>
</dbReference>
<dbReference type="GO" id="GO:0000155">
    <property type="term" value="F:phosphorelay sensor kinase activity"/>
    <property type="evidence" value="ECO:0007669"/>
    <property type="project" value="InterPro"/>
</dbReference>
<keyword evidence="4" id="KW-0808">Transferase</keyword>
<dbReference type="Gene3D" id="6.10.340.10">
    <property type="match status" value="1"/>
</dbReference>
<dbReference type="STRING" id="203124.Tery_2216"/>
<dbReference type="SUPFAM" id="SSF47384">
    <property type="entry name" value="Homodimeric domain of signal transducing histidine kinase"/>
    <property type="match status" value="1"/>
</dbReference>
<dbReference type="eggNOG" id="COG5002">
    <property type="taxonomic scope" value="Bacteria"/>
</dbReference>
<dbReference type="PRINTS" id="PR00344">
    <property type="entry name" value="BCTRLSENSOR"/>
</dbReference>
<evidence type="ECO:0000256" key="1">
    <source>
        <dbReference type="ARBA" id="ARBA00000085"/>
    </source>
</evidence>
<dbReference type="Pfam" id="PF02518">
    <property type="entry name" value="HATPase_c"/>
    <property type="match status" value="1"/>
</dbReference>
<feature type="transmembrane region" description="Helical" evidence="7">
    <location>
        <begin position="356"/>
        <end position="376"/>
    </location>
</feature>
<dbReference type="OrthoDB" id="490876at2"/>
<dbReference type="InterPro" id="IPR003594">
    <property type="entry name" value="HATPase_dom"/>
</dbReference>
<keyword evidence="6" id="KW-0902">Two-component regulatory system</keyword>
<keyword evidence="3" id="KW-0597">Phosphoprotein</keyword>
<keyword evidence="7" id="KW-1133">Transmembrane helix</keyword>
<dbReference type="InterPro" id="IPR036097">
    <property type="entry name" value="HisK_dim/P_sf"/>
</dbReference>
<evidence type="ECO:0000256" key="2">
    <source>
        <dbReference type="ARBA" id="ARBA00012438"/>
    </source>
</evidence>
<dbReference type="PANTHER" id="PTHR43711">
    <property type="entry name" value="TWO-COMPONENT HISTIDINE KINASE"/>
    <property type="match status" value="1"/>
</dbReference>
<dbReference type="SMART" id="SM00387">
    <property type="entry name" value="HATPase_c"/>
    <property type="match status" value="1"/>
</dbReference>
<dbReference type="SUPFAM" id="SSF55874">
    <property type="entry name" value="ATPase domain of HSP90 chaperone/DNA topoisomerase II/histidine kinase"/>
    <property type="match status" value="1"/>
</dbReference>
<evidence type="ECO:0000256" key="5">
    <source>
        <dbReference type="ARBA" id="ARBA00022777"/>
    </source>
</evidence>
<evidence type="ECO:0000256" key="4">
    <source>
        <dbReference type="ARBA" id="ARBA00022679"/>
    </source>
</evidence>
<dbReference type="FunFam" id="3.30.565.10:FF:000030">
    <property type="entry name" value="Ethylene receptor 1"/>
    <property type="match status" value="1"/>
</dbReference>
<evidence type="ECO:0000313" key="9">
    <source>
        <dbReference type="EMBL" id="ABG51445.1"/>
    </source>
</evidence>
<dbReference type="HOGENOM" id="CLU_389238_0_0_3"/>
<evidence type="ECO:0000256" key="3">
    <source>
        <dbReference type="ARBA" id="ARBA00022553"/>
    </source>
</evidence>
<dbReference type="PROSITE" id="PS50109">
    <property type="entry name" value="HIS_KIN"/>
    <property type="match status" value="1"/>
</dbReference>
<dbReference type="CDD" id="cd16922">
    <property type="entry name" value="HATPase_EvgS-ArcB-TorS-like"/>
    <property type="match status" value="1"/>
</dbReference>
<dbReference type="AlphaFoldDB" id="Q112X9"/>
<name>Q112X9_TRIEI</name>
<gene>
    <name evidence="9" type="ordered locus">Tery_2216</name>
</gene>
<dbReference type="InterPro" id="IPR005467">
    <property type="entry name" value="His_kinase_dom"/>
</dbReference>